<feature type="transmembrane region" description="Helical" evidence="6">
    <location>
        <begin position="64"/>
        <end position="85"/>
    </location>
</feature>
<keyword evidence="6" id="KW-0812">Transmembrane</keyword>
<evidence type="ECO:0000256" key="5">
    <source>
        <dbReference type="ARBA" id="ARBA00023136"/>
    </source>
</evidence>
<dbReference type="Proteomes" id="UP001549920">
    <property type="component" value="Unassembled WGS sequence"/>
</dbReference>
<comment type="similarity">
    <text evidence="2">Belongs to the cytochrome c oxidase VIIa family.</text>
</comment>
<dbReference type="InterPro" id="IPR036539">
    <property type="entry name" value="Cyt_c_oxidase_su7a_sf"/>
</dbReference>
<evidence type="ECO:0000256" key="4">
    <source>
        <dbReference type="ARBA" id="ARBA00023128"/>
    </source>
</evidence>
<gene>
    <name evidence="8" type="ORF">ABMA27_010951</name>
    <name evidence="7" type="ORF">ABMA28_011156</name>
</gene>
<evidence type="ECO:0000313" key="9">
    <source>
        <dbReference type="Proteomes" id="UP001549920"/>
    </source>
</evidence>
<comment type="subcellular location">
    <subcellularLocation>
        <location evidence="1">Mitochondrion inner membrane</location>
    </subcellularLocation>
</comment>
<evidence type="ECO:0000256" key="1">
    <source>
        <dbReference type="ARBA" id="ARBA00004273"/>
    </source>
</evidence>
<sequence length="98" mass="11116">MSYLLKTITRKLLTRPLTTSPILKSCRPTKYQPQSLVKLKKLQAQYQCEDGRPIWLKAGIFDRVLYSSTILGCCTGVMMVLSTIYENAKPPSWKTATC</sequence>
<evidence type="ECO:0000256" key="3">
    <source>
        <dbReference type="ARBA" id="ARBA00022792"/>
    </source>
</evidence>
<evidence type="ECO:0000256" key="6">
    <source>
        <dbReference type="SAM" id="Phobius"/>
    </source>
</evidence>
<accession>A0ABD0S6X3</accession>
<dbReference type="EMBL" id="JBEUOH010000028">
    <property type="protein sequence ID" value="KAL0859112.1"/>
    <property type="molecule type" value="Genomic_DNA"/>
</dbReference>
<name>A0ABD0S6X3_LOXSC</name>
<keyword evidence="9" id="KW-1185">Reference proteome</keyword>
<comment type="caution">
    <text evidence="7">The sequence shown here is derived from an EMBL/GenBank/DDBJ whole genome shotgun (WGS) entry which is preliminary data.</text>
</comment>
<keyword evidence="6" id="KW-1133">Transmembrane helix</keyword>
<keyword evidence="3" id="KW-0999">Mitochondrion inner membrane</keyword>
<dbReference type="AlphaFoldDB" id="A0ABD0S6X3"/>
<evidence type="ECO:0000313" key="10">
    <source>
        <dbReference type="Proteomes" id="UP001549921"/>
    </source>
</evidence>
<organism evidence="7 10">
    <name type="scientific">Loxostege sticticalis</name>
    <name type="common">Beet webworm moth</name>
    <dbReference type="NCBI Taxonomy" id="481309"/>
    <lineage>
        <taxon>Eukaryota</taxon>
        <taxon>Metazoa</taxon>
        <taxon>Ecdysozoa</taxon>
        <taxon>Arthropoda</taxon>
        <taxon>Hexapoda</taxon>
        <taxon>Insecta</taxon>
        <taxon>Pterygota</taxon>
        <taxon>Neoptera</taxon>
        <taxon>Endopterygota</taxon>
        <taxon>Lepidoptera</taxon>
        <taxon>Glossata</taxon>
        <taxon>Ditrysia</taxon>
        <taxon>Pyraloidea</taxon>
        <taxon>Crambidae</taxon>
        <taxon>Pyraustinae</taxon>
        <taxon>Loxostege</taxon>
    </lineage>
</organism>
<dbReference type="EMBL" id="JBEDNZ010000028">
    <property type="protein sequence ID" value="KAL0809627.1"/>
    <property type="molecule type" value="Genomic_DNA"/>
</dbReference>
<dbReference type="Gene3D" id="4.10.91.10">
    <property type="entry name" value="Cytochrome c oxidase, subunit VIIa"/>
    <property type="match status" value="1"/>
</dbReference>
<reference evidence="9 10" key="1">
    <citation type="submission" date="2024-06" db="EMBL/GenBank/DDBJ databases">
        <title>A chromosome-level genome assembly of beet webworm, Loxostege sticticalis.</title>
        <authorList>
            <person name="Zhang Y."/>
        </authorList>
    </citation>
    <scope>NUCLEOTIDE SEQUENCE [LARGE SCALE GENOMIC DNA]</scope>
    <source>
        <strain evidence="8">AQ026</strain>
        <strain evidence="7">AQ028</strain>
        <tissue evidence="7">Male pupae</tissue>
        <tissue evidence="8">Whole body</tissue>
    </source>
</reference>
<proteinExistence type="inferred from homology"/>
<evidence type="ECO:0000256" key="2">
    <source>
        <dbReference type="ARBA" id="ARBA00009331"/>
    </source>
</evidence>
<dbReference type="GO" id="GO:0005743">
    <property type="term" value="C:mitochondrial inner membrane"/>
    <property type="evidence" value="ECO:0007669"/>
    <property type="project" value="UniProtKB-SubCell"/>
</dbReference>
<keyword evidence="4" id="KW-0496">Mitochondrion</keyword>
<protein>
    <submittedName>
        <fullName evidence="7">Uncharacterized protein</fullName>
    </submittedName>
</protein>
<evidence type="ECO:0000313" key="8">
    <source>
        <dbReference type="EMBL" id="KAL0859112.1"/>
    </source>
</evidence>
<dbReference type="SUPFAM" id="SSF81419">
    <property type="entry name" value="Mitochondrial cytochrome c oxidase subunit VIIa"/>
    <property type="match status" value="1"/>
</dbReference>
<evidence type="ECO:0000313" key="7">
    <source>
        <dbReference type="EMBL" id="KAL0809627.1"/>
    </source>
</evidence>
<dbReference type="Proteomes" id="UP001549921">
    <property type="component" value="Unassembled WGS sequence"/>
</dbReference>
<keyword evidence="5 6" id="KW-0472">Membrane</keyword>